<proteinExistence type="predicted"/>
<accession>A0A841I6J6</accession>
<keyword evidence="1" id="KW-0472">Membrane</keyword>
<evidence type="ECO:0000313" key="2">
    <source>
        <dbReference type="EMBL" id="MBB6100118.1"/>
    </source>
</evidence>
<evidence type="ECO:0000313" key="3">
    <source>
        <dbReference type="Proteomes" id="UP000569951"/>
    </source>
</evidence>
<feature type="transmembrane region" description="Helical" evidence="1">
    <location>
        <begin position="20"/>
        <end position="38"/>
    </location>
</feature>
<comment type="caution">
    <text evidence="2">The sequence shown here is derived from an EMBL/GenBank/DDBJ whole genome shotgun (WGS) entry which is preliminary data.</text>
</comment>
<name>A0A841I6J6_9DEIO</name>
<protein>
    <submittedName>
        <fullName evidence="2">Uncharacterized protein</fullName>
    </submittedName>
</protein>
<evidence type="ECO:0000256" key="1">
    <source>
        <dbReference type="SAM" id="Phobius"/>
    </source>
</evidence>
<keyword evidence="1" id="KW-1133">Transmembrane helix</keyword>
<reference evidence="2 3" key="1">
    <citation type="submission" date="2020-08" db="EMBL/GenBank/DDBJ databases">
        <title>Genomic Encyclopedia of Type Strains, Phase IV (KMG-IV): sequencing the most valuable type-strain genomes for metagenomic binning, comparative biology and taxonomic classification.</title>
        <authorList>
            <person name="Goeker M."/>
        </authorList>
    </citation>
    <scope>NUCLEOTIDE SEQUENCE [LARGE SCALE GENOMIC DNA]</scope>
    <source>
        <strain evidence="2 3">DSM 21458</strain>
    </source>
</reference>
<feature type="transmembrane region" description="Helical" evidence="1">
    <location>
        <begin position="45"/>
        <end position="65"/>
    </location>
</feature>
<dbReference type="EMBL" id="JACHHG010000022">
    <property type="protein sequence ID" value="MBB6100118.1"/>
    <property type="molecule type" value="Genomic_DNA"/>
</dbReference>
<sequence length="160" mass="17388">MRVLECSPEQLVLRLDILPTSWRISLPGLLALCGLYAAHDGFSRLGMTLFGLGFAGMGLGLLWLLESTYVVTLDRSQGQARVTCRDLLGRRQGPEVTCGLEEIEGVGLERVPDPFGGERYQLVLRLHGERSLPLSSPVGGLRSKRAAAEEIRGYLALPAA</sequence>
<gene>
    <name evidence="2" type="ORF">HNR42_003584</name>
</gene>
<keyword evidence="3" id="KW-1185">Reference proteome</keyword>
<dbReference type="AlphaFoldDB" id="A0A841I6J6"/>
<organism evidence="2 3">
    <name type="scientific">Deinobacterium chartae</name>
    <dbReference type="NCBI Taxonomy" id="521158"/>
    <lineage>
        <taxon>Bacteria</taxon>
        <taxon>Thermotogati</taxon>
        <taxon>Deinococcota</taxon>
        <taxon>Deinococci</taxon>
        <taxon>Deinococcales</taxon>
        <taxon>Deinococcaceae</taxon>
        <taxon>Deinobacterium</taxon>
    </lineage>
</organism>
<dbReference type="RefSeq" id="WP_183988855.1">
    <property type="nucleotide sequence ID" value="NZ_JACHHG010000022.1"/>
</dbReference>
<keyword evidence="1" id="KW-0812">Transmembrane</keyword>
<dbReference type="Proteomes" id="UP000569951">
    <property type="component" value="Unassembled WGS sequence"/>
</dbReference>